<keyword evidence="2" id="KW-1185">Reference proteome</keyword>
<dbReference type="InterPro" id="IPR039761">
    <property type="entry name" value="Bms1/Tsr1"/>
</dbReference>
<dbReference type="InParanoid" id="A0A6I9QNH0"/>
<dbReference type="RefSeq" id="XP_010911010.2">
    <property type="nucleotide sequence ID" value="XM_010912708.3"/>
</dbReference>
<protein>
    <submittedName>
        <fullName evidence="3">Pre-rRNA-processing protein TSR1 homolog isoform X1</fullName>
    </submittedName>
</protein>
<dbReference type="GO" id="GO:0005525">
    <property type="term" value="F:GTP binding"/>
    <property type="evidence" value="ECO:0007669"/>
    <property type="project" value="TreeGrafter"/>
</dbReference>
<evidence type="ECO:0000313" key="3">
    <source>
        <dbReference type="RefSeq" id="XP_010911010.2"/>
    </source>
</evidence>
<dbReference type="SMART" id="SM00785">
    <property type="entry name" value="AARP2CN"/>
    <property type="match status" value="1"/>
</dbReference>
<feature type="domain" description="AARP2CN" evidence="1">
    <location>
        <begin position="91"/>
        <end position="172"/>
    </location>
</feature>
<dbReference type="PANTHER" id="PTHR12858:SF1">
    <property type="entry name" value="PRE-RRNA-PROCESSING PROTEIN TSR1 HOMOLOG"/>
    <property type="match status" value="1"/>
</dbReference>
<dbReference type="GO" id="GO:0005634">
    <property type="term" value="C:nucleus"/>
    <property type="evidence" value="ECO:0007669"/>
    <property type="project" value="InterPro"/>
</dbReference>
<gene>
    <name evidence="3" type="primary">LOC105036998</name>
</gene>
<evidence type="ECO:0000313" key="2">
    <source>
        <dbReference type="Proteomes" id="UP000504607"/>
    </source>
</evidence>
<reference evidence="3" key="1">
    <citation type="submission" date="2025-08" db="UniProtKB">
        <authorList>
            <consortium name="RefSeq"/>
        </authorList>
    </citation>
    <scope>IDENTIFICATION</scope>
</reference>
<evidence type="ECO:0000259" key="1">
    <source>
        <dbReference type="SMART" id="SM00785"/>
    </source>
</evidence>
<dbReference type="GO" id="GO:0000479">
    <property type="term" value="P:endonucleolytic cleavage of tricistronic rRNA transcript (SSU-rRNA, 5.8S rRNA, LSU-rRNA)"/>
    <property type="evidence" value="ECO:0007669"/>
    <property type="project" value="TreeGrafter"/>
</dbReference>
<dbReference type="GO" id="GO:0000462">
    <property type="term" value="P:maturation of SSU-rRNA from tricistronic rRNA transcript (SSU-rRNA, 5.8S rRNA, LSU-rRNA)"/>
    <property type="evidence" value="ECO:0007669"/>
    <property type="project" value="TreeGrafter"/>
</dbReference>
<dbReference type="OrthoDB" id="119302at2759"/>
<sequence length="218" mass="24504">MEMAKVADLIAFVVSANSLIDGCESSGLIDAFGMQCLSVFRAIGLPRTAVLIRDLPSDMKRKQELKKMSVSCLSSELPEDCKFYPADTKEDLHKFMWLFKEQHLSSPHWRNQRSYLMSQEVHLEPDDGNPGKCTLLLSGYVRAHSLSVNQLIHVAGAGDFQLRKIDVLRDPYPINERKGCNSMHSEETHGIQVLHIDLVVKKVNSARLCCYGARISQT</sequence>
<organism evidence="2 3">
    <name type="scientific">Elaeis guineensis var. tenera</name>
    <name type="common">Oil palm</name>
    <dbReference type="NCBI Taxonomy" id="51953"/>
    <lineage>
        <taxon>Eukaryota</taxon>
        <taxon>Viridiplantae</taxon>
        <taxon>Streptophyta</taxon>
        <taxon>Embryophyta</taxon>
        <taxon>Tracheophyta</taxon>
        <taxon>Spermatophyta</taxon>
        <taxon>Magnoliopsida</taxon>
        <taxon>Liliopsida</taxon>
        <taxon>Arecaceae</taxon>
        <taxon>Arecoideae</taxon>
        <taxon>Cocoseae</taxon>
        <taxon>Elaeidinae</taxon>
        <taxon>Elaeis</taxon>
    </lineage>
</organism>
<dbReference type="GO" id="GO:0003924">
    <property type="term" value="F:GTPase activity"/>
    <property type="evidence" value="ECO:0007669"/>
    <property type="project" value="TreeGrafter"/>
</dbReference>
<dbReference type="GO" id="GO:0030688">
    <property type="term" value="C:preribosome, small subunit precursor"/>
    <property type="evidence" value="ECO:0007669"/>
    <property type="project" value="TreeGrafter"/>
</dbReference>
<dbReference type="AlphaFoldDB" id="A0A6I9QNH0"/>
<dbReference type="PANTHER" id="PTHR12858">
    <property type="entry name" value="RIBOSOME BIOGENESIS PROTEIN"/>
    <property type="match status" value="1"/>
</dbReference>
<accession>A0A6I9QNH0</accession>
<dbReference type="GO" id="GO:0034511">
    <property type="term" value="F:U3 snoRNA binding"/>
    <property type="evidence" value="ECO:0007669"/>
    <property type="project" value="TreeGrafter"/>
</dbReference>
<proteinExistence type="predicted"/>
<dbReference type="InterPro" id="IPR012948">
    <property type="entry name" value="AARP2CN"/>
</dbReference>
<dbReference type="Pfam" id="PF08142">
    <property type="entry name" value="AARP2CN"/>
    <property type="match status" value="1"/>
</dbReference>
<dbReference type="Proteomes" id="UP000504607">
    <property type="component" value="Unplaced"/>
</dbReference>
<name>A0A6I9QNH0_ELAGV</name>